<protein>
    <submittedName>
        <fullName evidence="1">Uncharacterized protein</fullName>
    </submittedName>
</protein>
<organism evidence="1 2">
    <name type="scientific">Nonomuraea rubra</name>
    <dbReference type="NCBI Taxonomy" id="46180"/>
    <lineage>
        <taxon>Bacteria</taxon>
        <taxon>Bacillati</taxon>
        <taxon>Actinomycetota</taxon>
        <taxon>Actinomycetes</taxon>
        <taxon>Streptosporangiales</taxon>
        <taxon>Streptosporangiaceae</taxon>
        <taxon>Nonomuraea</taxon>
    </lineage>
</organism>
<sequence length="144" mass="15683">MDVFISWLGAARVSRFDLEDTIEDVLGEEGEDERHLLRELLPGYVHPPDRLLAAAEGIRGGLSRAFAASPGGHPPFTCHSGMVDGTTVITNLVGRIEVEEVRGRVRRWSAGDAAFMIEEPLRLAGATAWEAHYNGVPIVRVPLA</sequence>
<accession>A0A7X0U2B3</accession>
<evidence type="ECO:0000313" key="2">
    <source>
        <dbReference type="Proteomes" id="UP000565579"/>
    </source>
</evidence>
<proteinExistence type="predicted"/>
<dbReference type="EMBL" id="JACHMI010000001">
    <property type="protein sequence ID" value="MBB6552463.1"/>
    <property type="molecule type" value="Genomic_DNA"/>
</dbReference>
<dbReference type="AlphaFoldDB" id="A0A7X0U2B3"/>
<dbReference type="RefSeq" id="WP_185106379.1">
    <property type="nucleotide sequence ID" value="NZ_JACHMI010000001.1"/>
</dbReference>
<gene>
    <name evidence="1" type="ORF">HD593_007258</name>
</gene>
<comment type="caution">
    <text evidence="1">The sequence shown here is derived from an EMBL/GenBank/DDBJ whole genome shotgun (WGS) entry which is preliminary data.</text>
</comment>
<evidence type="ECO:0000313" key="1">
    <source>
        <dbReference type="EMBL" id="MBB6552463.1"/>
    </source>
</evidence>
<name>A0A7X0U2B3_9ACTN</name>
<reference evidence="1 2" key="1">
    <citation type="submission" date="2020-08" db="EMBL/GenBank/DDBJ databases">
        <title>Sequencing the genomes of 1000 actinobacteria strains.</title>
        <authorList>
            <person name="Klenk H.-P."/>
        </authorList>
    </citation>
    <scope>NUCLEOTIDE SEQUENCE [LARGE SCALE GENOMIC DNA]</scope>
    <source>
        <strain evidence="1 2">DSM 43768</strain>
    </source>
</reference>
<dbReference type="Proteomes" id="UP000565579">
    <property type="component" value="Unassembled WGS sequence"/>
</dbReference>
<keyword evidence="2" id="KW-1185">Reference proteome</keyword>